<dbReference type="PANTHER" id="PTHR30576:SF10">
    <property type="entry name" value="SLL5057 PROTEIN"/>
    <property type="match status" value="1"/>
</dbReference>
<dbReference type="Pfam" id="PF01370">
    <property type="entry name" value="Epimerase"/>
    <property type="match status" value="1"/>
</dbReference>
<dbReference type="GO" id="GO:0016780">
    <property type="term" value="F:phosphotransferase activity, for other substituted phosphate groups"/>
    <property type="evidence" value="ECO:0007669"/>
    <property type="project" value="TreeGrafter"/>
</dbReference>
<keyword evidence="2" id="KW-0812">Transmembrane</keyword>
<keyword evidence="2" id="KW-1133">Transmembrane helix</keyword>
<keyword evidence="2" id="KW-0472">Membrane</keyword>
<dbReference type="Pfam" id="PF02397">
    <property type="entry name" value="Bac_transf"/>
    <property type="match status" value="1"/>
</dbReference>
<feature type="domain" description="NAD-dependent epimerase/dehydratase" evidence="3">
    <location>
        <begin position="310"/>
        <end position="510"/>
    </location>
</feature>
<evidence type="ECO:0000313" key="6">
    <source>
        <dbReference type="Proteomes" id="UP001211987"/>
    </source>
</evidence>
<keyword evidence="5" id="KW-0808">Transferase</keyword>
<dbReference type="AlphaFoldDB" id="A0AB35IN60"/>
<dbReference type="PANTHER" id="PTHR30576">
    <property type="entry name" value="COLANIC BIOSYNTHESIS UDP-GLUCOSE LIPID CARRIER TRANSFERASE"/>
    <property type="match status" value="1"/>
</dbReference>
<name>A0AB35IN60_9FIRM</name>
<proteinExistence type="inferred from homology"/>
<evidence type="ECO:0000259" key="4">
    <source>
        <dbReference type="Pfam" id="PF02397"/>
    </source>
</evidence>
<dbReference type="InterPro" id="IPR036291">
    <property type="entry name" value="NAD(P)-bd_dom_sf"/>
</dbReference>
<evidence type="ECO:0000313" key="5">
    <source>
        <dbReference type="EMBL" id="MDB7084516.1"/>
    </source>
</evidence>
<gene>
    <name evidence="5" type="ORF">PM738_11950</name>
</gene>
<feature type="transmembrane region" description="Helical" evidence="2">
    <location>
        <begin position="16"/>
        <end position="39"/>
    </location>
</feature>
<comment type="caution">
    <text evidence="5">The sequence shown here is derived from an EMBL/GenBank/DDBJ whole genome shotgun (WGS) entry which is preliminary data.</text>
</comment>
<reference evidence="5" key="1">
    <citation type="submission" date="2023-01" db="EMBL/GenBank/DDBJ databases">
        <title>Human gut microbiome strain richness.</title>
        <authorList>
            <person name="Chen-Liaw A."/>
        </authorList>
    </citation>
    <scope>NUCLEOTIDE SEQUENCE</scope>
    <source>
        <strain evidence="5">1001217st2_G6_1001217B_191108</strain>
    </source>
</reference>
<evidence type="ECO:0000259" key="3">
    <source>
        <dbReference type="Pfam" id="PF01370"/>
    </source>
</evidence>
<comment type="similarity">
    <text evidence="1">Belongs to the bacterial sugar transferase family.</text>
</comment>
<evidence type="ECO:0000256" key="2">
    <source>
        <dbReference type="SAM" id="Phobius"/>
    </source>
</evidence>
<dbReference type="SUPFAM" id="SSF51735">
    <property type="entry name" value="NAD(P)-binding Rossmann-fold domains"/>
    <property type="match status" value="1"/>
</dbReference>
<dbReference type="InterPro" id="IPR003362">
    <property type="entry name" value="Bact_transf"/>
</dbReference>
<organism evidence="5 6">
    <name type="scientific">Thomasclavelia ramosa</name>
    <dbReference type="NCBI Taxonomy" id="1547"/>
    <lineage>
        <taxon>Bacteria</taxon>
        <taxon>Bacillati</taxon>
        <taxon>Bacillota</taxon>
        <taxon>Erysipelotrichia</taxon>
        <taxon>Erysipelotrichales</taxon>
        <taxon>Coprobacillaceae</taxon>
        <taxon>Thomasclavelia</taxon>
    </lineage>
</organism>
<dbReference type="EMBL" id="JAQLKE010000019">
    <property type="protein sequence ID" value="MDB7084516.1"/>
    <property type="molecule type" value="Genomic_DNA"/>
</dbReference>
<feature type="domain" description="Bacterial sugar transferase" evidence="4">
    <location>
        <begin position="13"/>
        <end position="191"/>
    </location>
</feature>
<dbReference type="RefSeq" id="WP_272018996.1">
    <property type="nucleotide sequence ID" value="NZ_JAQLKE010000019.1"/>
</dbReference>
<sequence>MITDKQKRYLPLKRTIDVVLSGGAIVVLSPVLGLLALAIKLDSKGPVLFKQKRVGKNKEFFEIYKFRTMRTDTPSDMPTHMLKNPDQFITKTGKFLRKTSLDELPQIFNIFTGEMSVIGPRPALWNQDDLISERDKYHANDVTPGLTGWAQINGRDELEIDVKAKFDGDYVNDMSLKMDIKCFLATIGSVLLHDGVVEGGTGELKETVDTQIVDPEKIDKEAKIGAVVVGTAGVIGLTGLGLVCKHIKNKNNKKENKSHKGLLLGSLALGYAAYTAYTNIKRKVQLQDNFINEKELKQPKEDKQLPLKKVLITGANSYIGESVEKWLNDSDNEYEIDTLDMLDPNWKEYDFSKYDTVFHVAGIAHADVGNVSDEVKQRYYNVNTDLTLEVANIAKEAKVKQFIFMSSMIVYSGCGTTHITKDTKPKVENFYGDSKLQADLKLQEMNDESFKVVVVRPPMIYGKGSKGNYPQLAKLATKLPVFPIVNNKRSMLHIDNLCEFIKLMIDNEESGVFFPQNDEYTNTSNMVQMIASVKGHRIIILPGASLPIKLLEKAPGKIGGLASKAFGDSYYDMSMSMYSYDYCIRSYGETIIQTEDDNNESEYC</sequence>
<dbReference type="Gene3D" id="3.40.50.720">
    <property type="entry name" value="NAD(P)-binding Rossmann-like Domain"/>
    <property type="match status" value="1"/>
</dbReference>
<evidence type="ECO:0000256" key="1">
    <source>
        <dbReference type="ARBA" id="ARBA00006464"/>
    </source>
</evidence>
<dbReference type="InterPro" id="IPR001509">
    <property type="entry name" value="Epimerase_deHydtase"/>
</dbReference>
<accession>A0AB35IN60</accession>
<dbReference type="Proteomes" id="UP001211987">
    <property type="component" value="Unassembled WGS sequence"/>
</dbReference>
<protein>
    <submittedName>
        <fullName evidence="5">Sugar transferase</fullName>
    </submittedName>
</protein>